<name>A0A7G8Q7S0_9GAMM</name>
<dbReference type="InterPro" id="IPR025990">
    <property type="entry name" value="zinc_ribbon_bacterial"/>
</dbReference>
<dbReference type="Pfam" id="PF14255">
    <property type="entry name" value="Zn_ribbon_21"/>
    <property type="match status" value="1"/>
</dbReference>
<dbReference type="KEGG" id="dtl:H8F01_06820"/>
<accession>A0A7G8Q7S0</accession>
<keyword evidence="2" id="KW-1185">Reference proteome</keyword>
<dbReference type="AlphaFoldDB" id="A0A7G8Q7S0"/>
<evidence type="ECO:0000313" key="1">
    <source>
        <dbReference type="EMBL" id="QNK02828.1"/>
    </source>
</evidence>
<dbReference type="RefSeq" id="WP_187058258.1">
    <property type="nucleotide sequence ID" value="NZ_CP060412.1"/>
</dbReference>
<protein>
    <submittedName>
        <fullName evidence="1">CPXCG motif-containing cysteine-rich protein</fullName>
    </submittedName>
</protein>
<evidence type="ECO:0000313" key="2">
    <source>
        <dbReference type="Proteomes" id="UP000515873"/>
    </source>
</evidence>
<dbReference type="Proteomes" id="UP000515873">
    <property type="component" value="Chromosome"/>
</dbReference>
<reference evidence="1 2" key="1">
    <citation type="submission" date="2020-08" db="EMBL/GenBank/DDBJ databases">
        <title>Dyella sp. G9 isolated from forest soil.</title>
        <authorList>
            <person name="Fu J."/>
            <person name="Qiu L."/>
        </authorList>
    </citation>
    <scope>NUCLEOTIDE SEQUENCE [LARGE SCALE GENOMIC DNA]</scope>
    <source>
        <strain evidence="1 2">G9</strain>
    </source>
</reference>
<dbReference type="EMBL" id="CP060412">
    <property type="protein sequence ID" value="QNK02828.1"/>
    <property type="molecule type" value="Genomic_DNA"/>
</dbReference>
<proteinExistence type="predicted"/>
<gene>
    <name evidence="1" type="ORF">H8F01_06820</name>
</gene>
<dbReference type="PIRSF" id="PIRSF037225">
    <property type="entry name" value="UCP037225"/>
    <property type="match status" value="1"/>
</dbReference>
<dbReference type="InterPro" id="IPR017143">
    <property type="entry name" value="UCP037225"/>
</dbReference>
<sequence>MLEPILIHCPYCGEAIEILVDGSVDSQRYYEDCQVCCRPIDISVSVDEDGDPQVSVATENDG</sequence>
<organism evidence="1 2">
    <name type="scientific">Dyella telluris</name>
    <dbReference type="NCBI Taxonomy" id="2763498"/>
    <lineage>
        <taxon>Bacteria</taxon>
        <taxon>Pseudomonadati</taxon>
        <taxon>Pseudomonadota</taxon>
        <taxon>Gammaproteobacteria</taxon>
        <taxon>Lysobacterales</taxon>
        <taxon>Rhodanobacteraceae</taxon>
        <taxon>Dyella</taxon>
    </lineage>
</organism>